<feature type="transmembrane region" description="Helical" evidence="3">
    <location>
        <begin position="381"/>
        <end position="408"/>
    </location>
</feature>
<keyword evidence="3" id="KW-1133">Transmembrane helix</keyword>
<name>A0ABN3WLC4_STRTU</name>
<evidence type="ECO:0000313" key="5">
    <source>
        <dbReference type="Proteomes" id="UP001501102"/>
    </source>
</evidence>
<keyword evidence="5" id="KW-1185">Reference proteome</keyword>
<reference evidence="4 5" key="1">
    <citation type="journal article" date="2019" name="Int. J. Syst. Evol. Microbiol.">
        <title>The Global Catalogue of Microorganisms (GCM) 10K type strain sequencing project: providing services to taxonomists for standard genome sequencing and annotation.</title>
        <authorList>
            <consortium name="The Broad Institute Genomics Platform"/>
            <consortium name="The Broad Institute Genome Sequencing Center for Infectious Disease"/>
            <person name="Wu L."/>
            <person name="Ma J."/>
        </authorList>
    </citation>
    <scope>NUCLEOTIDE SEQUENCE [LARGE SCALE GENOMIC DNA]</scope>
    <source>
        <strain evidence="4 5">JCM 4087</strain>
    </source>
</reference>
<evidence type="ECO:0000256" key="1">
    <source>
        <dbReference type="SAM" id="Coils"/>
    </source>
</evidence>
<organism evidence="4 5">
    <name type="scientific">Streptomyces thioluteus</name>
    <dbReference type="NCBI Taxonomy" id="66431"/>
    <lineage>
        <taxon>Bacteria</taxon>
        <taxon>Bacillati</taxon>
        <taxon>Actinomycetota</taxon>
        <taxon>Actinomycetes</taxon>
        <taxon>Kitasatosporales</taxon>
        <taxon>Streptomycetaceae</taxon>
        <taxon>Streptomyces</taxon>
    </lineage>
</organism>
<evidence type="ECO:0008006" key="6">
    <source>
        <dbReference type="Google" id="ProtNLM"/>
    </source>
</evidence>
<sequence>MTDFEKKPAPPLEGWLAEAVALAREHGLHDVLAELTDISGQLGRPVYRITVAGEAMSGTSALIGRLAGPPTGRNSPLGDGTELVEAPALNQDPEADESTRRLAHHGDALVMTTKAIAPFGLTEADFVAGAFGRGHLRRIALVLTQEGQLPEDRRASVMEHIRARAARLDPGIAVFGDRDGLDALRSHLRSWAEAEDRIALRRQQITAQLADVCERMAETGREEEAAARRAAEEAGRDADRADTERAGLRAHIDRRRTEAVTELRERLERERAGLLEELRRSLEESPNAKHWWDTSLSYELHKGLQGVAARQAEWFRHRVEAEALWLTERLSALDTGEGPVTVPTDRDPDALLEIDEPVRQRLHLEDLGGKKLLYRLGPVGAALVTAVALPGMAVPIVLFGSAAGLVAGDARFHRLAERQRSTVREALTRIVRQAVEEFADTAARHVRSVYHDLAEHSLTPRHDEDADSAPEGPSLAVSAAALRARLPAGAEATGPNHD</sequence>
<accession>A0ABN3WLC4</accession>
<proteinExistence type="predicted"/>
<dbReference type="RefSeq" id="WP_344961424.1">
    <property type="nucleotide sequence ID" value="NZ_BAAAXZ010000047.1"/>
</dbReference>
<keyword evidence="1" id="KW-0175">Coiled coil</keyword>
<keyword evidence="3" id="KW-0472">Membrane</keyword>
<keyword evidence="3" id="KW-0812">Transmembrane</keyword>
<protein>
    <recommendedName>
        <fullName evidence="6">Dynamin family protein</fullName>
    </recommendedName>
</protein>
<dbReference type="EMBL" id="BAAAXZ010000047">
    <property type="protein sequence ID" value="GAA2918131.1"/>
    <property type="molecule type" value="Genomic_DNA"/>
</dbReference>
<evidence type="ECO:0000256" key="2">
    <source>
        <dbReference type="SAM" id="MobiDB-lite"/>
    </source>
</evidence>
<dbReference type="Proteomes" id="UP001501102">
    <property type="component" value="Unassembled WGS sequence"/>
</dbReference>
<comment type="caution">
    <text evidence="4">The sequence shown here is derived from an EMBL/GenBank/DDBJ whole genome shotgun (WGS) entry which is preliminary data.</text>
</comment>
<feature type="coiled-coil region" evidence="1">
    <location>
        <begin position="257"/>
        <end position="284"/>
    </location>
</feature>
<evidence type="ECO:0000313" key="4">
    <source>
        <dbReference type="EMBL" id="GAA2918131.1"/>
    </source>
</evidence>
<feature type="region of interest" description="Disordered" evidence="2">
    <location>
        <begin position="221"/>
        <end position="243"/>
    </location>
</feature>
<evidence type="ECO:0000256" key="3">
    <source>
        <dbReference type="SAM" id="Phobius"/>
    </source>
</evidence>
<gene>
    <name evidence="4" type="ORF">GCM10020221_12960</name>
</gene>